<dbReference type="PANTHER" id="PTHR46076:SF3">
    <property type="entry name" value="E3 UBIQUITIN-PROTEIN LIGASE RING1"/>
    <property type="match status" value="1"/>
</dbReference>
<evidence type="ECO:0000256" key="3">
    <source>
        <dbReference type="ARBA" id="ARBA00012483"/>
    </source>
</evidence>
<proteinExistence type="predicted"/>
<dbReference type="GO" id="GO:0061630">
    <property type="term" value="F:ubiquitin protein ligase activity"/>
    <property type="evidence" value="ECO:0007669"/>
    <property type="project" value="UniProtKB-EC"/>
</dbReference>
<dbReference type="GO" id="GO:0031519">
    <property type="term" value="C:PcG protein complex"/>
    <property type="evidence" value="ECO:0007669"/>
    <property type="project" value="TreeGrafter"/>
</dbReference>
<feature type="region of interest" description="Disordered" evidence="8">
    <location>
        <begin position="115"/>
        <end position="160"/>
    </location>
</feature>
<dbReference type="UniPathway" id="UPA00143"/>
<evidence type="ECO:0000256" key="5">
    <source>
        <dbReference type="ARBA" id="ARBA00022723"/>
    </source>
</evidence>
<dbReference type="GO" id="GO:0008270">
    <property type="term" value="F:zinc ion binding"/>
    <property type="evidence" value="ECO:0007669"/>
    <property type="project" value="UniProtKB-KW"/>
</dbReference>
<dbReference type="EMBL" id="HBEL01002462">
    <property type="protein sequence ID" value="CAD8405038.1"/>
    <property type="molecule type" value="Transcribed_RNA"/>
</dbReference>
<dbReference type="Gene3D" id="3.30.40.10">
    <property type="entry name" value="Zinc/RING finger domain, C3HC4 (zinc finger)"/>
    <property type="match status" value="1"/>
</dbReference>
<organism evidence="10">
    <name type="scientific">Proboscia inermis</name>
    <dbReference type="NCBI Taxonomy" id="420281"/>
    <lineage>
        <taxon>Eukaryota</taxon>
        <taxon>Sar</taxon>
        <taxon>Stramenopiles</taxon>
        <taxon>Ochrophyta</taxon>
        <taxon>Bacillariophyta</taxon>
        <taxon>Coscinodiscophyceae</taxon>
        <taxon>Rhizosoleniophycidae</taxon>
        <taxon>Rhizosoleniales</taxon>
        <taxon>Rhizosoleniaceae</taxon>
        <taxon>Proboscia</taxon>
    </lineage>
</organism>
<dbReference type="InterPro" id="IPR001841">
    <property type="entry name" value="Znf_RING"/>
</dbReference>
<dbReference type="PANTHER" id="PTHR46076">
    <property type="entry name" value="E3 UBIQUITIN-PROTEIN LIGASE RING1 / RING 2 FAMILY MEMBER"/>
    <property type="match status" value="1"/>
</dbReference>
<dbReference type="CDD" id="cd16531">
    <property type="entry name" value="RING-HC_RING1-like"/>
    <property type="match status" value="1"/>
</dbReference>
<evidence type="ECO:0000256" key="8">
    <source>
        <dbReference type="SAM" id="MobiDB-lite"/>
    </source>
</evidence>
<dbReference type="InterPro" id="IPR017907">
    <property type="entry name" value="Znf_RING_CS"/>
</dbReference>
<evidence type="ECO:0000256" key="1">
    <source>
        <dbReference type="ARBA" id="ARBA00000900"/>
    </source>
</evidence>
<dbReference type="Pfam" id="PF13923">
    <property type="entry name" value="zf-C3HC4_2"/>
    <property type="match status" value="1"/>
</dbReference>
<sequence length="262" mass="29897">MKKTMIVMECLHRFCGQCIQKCLRLGKKECPSCRIHIPSRRSLRPDPNFDELIGQIYGDIDAVEQQDEKEIAKLNRAKNMNNAYAECRRRGIMQQAMHRRKRSTSSKSKLLASGLARKSNAANGTDVAENTAKTTQTKGEVLNNQPVAPGRSSIPKGQPFISKLEDPLTVNCVLRRHPQERMVDRLDREYIRTSGELTMHHLKIFLSRKLSFEPPERFQILTITGETSVIVYEDKISLYDIKKSMADAEEETILHFRIAPTA</sequence>
<evidence type="ECO:0000256" key="7">
    <source>
        <dbReference type="ARBA" id="ARBA00022833"/>
    </source>
</evidence>
<gene>
    <name evidence="10" type="ORF">PINE0816_LOCUS1147</name>
</gene>
<feature type="compositionally biased region" description="Polar residues" evidence="8">
    <location>
        <begin position="131"/>
        <end position="146"/>
    </location>
</feature>
<feature type="domain" description="RING-type" evidence="9">
    <location>
        <begin position="2"/>
        <end position="33"/>
    </location>
</feature>
<dbReference type="PROSITE" id="PS00518">
    <property type="entry name" value="ZF_RING_1"/>
    <property type="match status" value="1"/>
</dbReference>
<dbReference type="GO" id="GO:0000151">
    <property type="term" value="C:ubiquitin ligase complex"/>
    <property type="evidence" value="ECO:0007669"/>
    <property type="project" value="InterPro"/>
</dbReference>
<comment type="catalytic activity">
    <reaction evidence="1">
        <text>S-ubiquitinyl-[E2 ubiquitin-conjugating enzyme]-L-cysteine + [acceptor protein]-L-lysine = [E2 ubiquitin-conjugating enzyme]-L-cysteine + N(6)-ubiquitinyl-[acceptor protein]-L-lysine.</text>
        <dbReference type="EC" id="2.3.2.27"/>
    </reaction>
</comment>
<name>A0A7S0G9U3_9STRA</name>
<evidence type="ECO:0000313" key="10">
    <source>
        <dbReference type="EMBL" id="CAD8405038.1"/>
    </source>
</evidence>
<protein>
    <recommendedName>
        <fullName evidence="3">RING-type E3 ubiquitin transferase</fullName>
        <ecNumber evidence="3">2.3.2.27</ecNumber>
    </recommendedName>
</protein>
<evidence type="ECO:0000256" key="6">
    <source>
        <dbReference type="ARBA" id="ARBA00022771"/>
    </source>
</evidence>
<comment type="pathway">
    <text evidence="2">Protein modification; protein ubiquitination.</text>
</comment>
<evidence type="ECO:0000256" key="4">
    <source>
        <dbReference type="ARBA" id="ARBA00022679"/>
    </source>
</evidence>
<keyword evidence="4" id="KW-0808">Transferase</keyword>
<keyword evidence="5" id="KW-0479">Metal-binding</keyword>
<dbReference type="InterPro" id="IPR013083">
    <property type="entry name" value="Znf_RING/FYVE/PHD"/>
</dbReference>
<keyword evidence="6" id="KW-0863">Zinc-finger</keyword>
<dbReference type="AlphaFoldDB" id="A0A7S0G9U3"/>
<dbReference type="GO" id="GO:0016567">
    <property type="term" value="P:protein ubiquitination"/>
    <property type="evidence" value="ECO:0007669"/>
    <property type="project" value="UniProtKB-UniPathway"/>
</dbReference>
<dbReference type="SUPFAM" id="SSF57850">
    <property type="entry name" value="RING/U-box"/>
    <property type="match status" value="1"/>
</dbReference>
<evidence type="ECO:0000259" key="9">
    <source>
        <dbReference type="Pfam" id="PF13923"/>
    </source>
</evidence>
<accession>A0A7S0G9U3</accession>
<dbReference type="Gene3D" id="3.10.20.90">
    <property type="entry name" value="Phosphatidylinositol 3-kinase Catalytic Subunit, Chain A, domain 1"/>
    <property type="match status" value="1"/>
</dbReference>
<dbReference type="EC" id="2.3.2.27" evidence="3"/>
<reference evidence="10" key="1">
    <citation type="submission" date="2021-01" db="EMBL/GenBank/DDBJ databases">
        <authorList>
            <person name="Corre E."/>
            <person name="Pelletier E."/>
            <person name="Niang G."/>
            <person name="Scheremetjew M."/>
            <person name="Finn R."/>
            <person name="Kale V."/>
            <person name="Holt S."/>
            <person name="Cochrane G."/>
            <person name="Meng A."/>
            <person name="Brown T."/>
            <person name="Cohen L."/>
        </authorList>
    </citation>
    <scope>NUCLEOTIDE SEQUENCE</scope>
    <source>
        <strain evidence="10">CCAP1064/1</strain>
    </source>
</reference>
<dbReference type="GO" id="GO:0003682">
    <property type="term" value="F:chromatin binding"/>
    <property type="evidence" value="ECO:0007669"/>
    <property type="project" value="TreeGrafter"/>
</dbReference>
<dbReference type="InterPro" id="IPR043540">
    <property type="entry name" value="RING1/RING2"/>
</dbReference>
<evidence type="ECO:0000256" key="2">
    <source>
        <dbReference type="ARBA" id="ARBA00004906"/>
    </source>
</evidence>
<keyword evidence="7" id="KW-0862">Zinc</keyword>